<evidence type="ECO:0000256" key="4">
    <source>
        <dbReference type="ARBA" id="ARBA00022729"/>
    </source>
</evidence>
<dbReference type="InterPro" id="IPR050490">
    <property type="entry name" value="Bact_solute-bd_prot1"/>
</dbReference>
<dbReference type="RefSeq" id="WP_270920361.1">
    <property type="nucleotide sequence ID" value="NZ_CP127247.1"/>
</dbReference>
<comment type="subcellular location">
    <subcellularLocation>
        <location evidence="1">Periplasm</location>
    </subcellularLocation>
</comment>
<dbReference type="GO" id="GO:0042597">
    <property type="term" value="C:periplasmic space"/>
    <property type="evidence" value="ECO:0007669"/>
    <property type="project" value="UniProtKB-SubCell"/>
</dbReference>
<feature type="chain" id="PRO_5040870262" evidence="5">
    <location>
        <begin position="22"/>
        <end position="441"/>
    </location>
</feature>
<dbReference type="AlphaFoldDB" id="A0A9Y2P3Z1"/>
<dbReference type="InterPro" id="IPR006059">
    <property type="entry name" value="SBP"/>
</dbReference>
<evidence type="ECO:0000256" key="2">
    <source>
        <dbReference type="ARBA" id="ARBA00008520"/>
    </source>
</evidence>
<reference evidence="6 7" key="1">
    <citation type="submission" date="2023-06" db="EMBL/GenBank/DDBJ databases">
        <title>Parasedimentitalea psychrophila sp. nov., a psychrophilic bacterium isolated from deep-sea sediment.</title>
        <authorList>
            <person name="Li A."/>
        </authorList>
    </citation>
    <scope>NUCLEOTIDE SEQUENCE [LARGE SCALE GENOMIC DNA]</scope>
    <source>
        <strain evidence="6 7">QS115</strain>
    </source>
</reference>
<name>A0A9Y2P3Z1_9RHOB</name>
<evidence type="ECO:0000256" key="3">
    <source>
        <dbReference type="ARBA" id="ARBA00022448"/>
    </source>
</evidence>
<keyword evidence="3" id="KW-0813">Transport</keyword>
<sequence>MKNILMSGMAALLASTTLVSADITILAWPGGDPEKAMRAVVESYNETQGVEDGSQASLIYFSRQGFKEKMLADAAAGSTEFDLMVTSTYDIGRYAPFMSPIDEIIDEEIYKVFPENAIETQKFNGKVYGIPNDLSLHFLYYRDDFIDQLMTDPEWIAKYEQITEERMGKKMSPKAPGEWTWDDYIATSLYFTKSINSDSPTRYGTVLQMKNLLFNMMIWQSTVASNGGDWRDGDGKVTISTDAFRRGLDIFKIITDNKATPGASSSYEYGDANAAFGSGQVAFMVQWNAAVSELNDPEQNPAVAGKFSLAKQPAGAQGSKTHFHSLGLGVSAASENKADALKFLRWLGTNTEANTMYAKLGGSPPVVDSIMAAVAEDRPDMPLMGEHAAKYGFVMNGGASDQALRIYEVMAENFTGYWAGQMSEDEAIANVEAAIQSAFDG</sequence>
<organism evidence="6 7">
    <name type="scientific">Parasedimentitalea psychrophila</name>
    <dbReference type="NCBI Taxonomy" id="2997337"/>
    <lineage>
        <taxon>Bacteria</taxon>
        <taxon>Pseudomonadati</taxon>
        <taxon>Pseudomonadota</taxon>
        <taxon>Alphaproteobacteria</taxon>
        <taxon>Rhodobacterales</taxon>
        <taxon>Paracoccaceae</taxon>
        <taxon>Parasedimentitalea</taxon>
    </lineage>
</organism>
<evidence type="ECO:0000256" key="5">
    <source>
        <dbReference type="SAM" id="SignalP"/>
    </source>
</evidence>
<keyword evidence="7" id="KW-1185">Reference proteome</keyword>
<accession>A0A9Y2P3Z1</accession>
<comment type="similarity">
    <text evidence="2">Belongs to the bacterial solute-binding protein 1 family.</text>
</comment>
<dbReference type="SUPFAM" id="SSF53850">
    <property type="entry name" value="Periplasmic binding protein-like II"/>
    <property type="match status" value="1"/>
</dbReference>
<evidence type="ECO:0000313" key="6">
    <source>
        <dbReference type="EMBL" id="WIY24764.1"/>
    </source>
</evidence>
<dbReference type="KEGG" id="ppso:QPJ95_19970"/>
<dbReference type="EMBL" id="CP127247">
    <property type="protein sequence ID" value="WIY24764.1"/>
    <property type="molecule type" value="Genomic_DNA"/>
</dbReference>
<dbReference type="Gene3D" id="3.40.190.10">
    <property type="entry name" value="Periplasmic binding protein-like II"/>
    <property type="match status" value="1"/>
</dbReference>
<keyword evidence="4 5" id="KW-0732">Signal</keyword>
<gene>
    <name evidence="6" type="ORF">QPJ95_19970</name>
</gene>
<dbReference type="Proteomes" id="UP001238334">
    <property type="component" value="Chromosome"/>
</dbReference>
<feature type="signal peptide" evidence="5">
    <location>
        <begin position="1"/>
        <end position="21"/>
    </location>
</feature>
<dbReference type="PANTHER" id="PTHR43649:SF34">
    <property type="entry name" value="ABC TRANSPORTER PERIPLASMIC-BINDING PROTEIN YCJN-RELATED"/>
    <property type="match status" value="1"/>
</dbReference>
<dbReference type="PANTHER" id="PTHR43649">
    <property type="entry name" value="ARABINOSE-BINDING PROTEIN-RELATED"/>
    <property type="match status" value="1"/>
</dbReference>
<protein>
    <submittedName>
        <fullName evidence="6">Extracellular solute-binding protein</fullName>
    </submittedName>
</protein>
<evidence type="ECO:0000313" key="7">
    <source>
        <dbReference type="Proteomes" id="UP001238334"/>
    </source>
</evidence>
<proteinExistence type="inferred from homology"/>
<dbReference type="Pfam" id="PF13416">
    <property type="entry name" value="SBP_bac_8"/>
    <property type="match status" value="1"/>
</dbReference>
<evidence type="ECO:0000256" key="1">
    <source>
        <dbReference type="ARBA" id="ARBA00004418"/>
    </source>
</evidence>